<dbReference type="Pfam" id="PF01636">
    <property type="entry name" value="APH"/>
    <property type="match status" value="1"/>
</dbReference>
<dbReference type="InterPro" id="IPR011009">
    <property type="entry name" value="Kinase-like_dom_sf"/>
</dbReference>
<evidence type="ECO:0000259" key="1">
    <source>
        <dbReference type="Pfam" id="PF01636"/>
    </source>
</evidence>
<dbReference type="AlphaFoldDB" id="A0AAN6NJN8"/>
<dbReference type="EMBL" id="MU859422">
    <property type="protein sequence ID" value="KAK3947080.1"/>
    <property type="molecule type" value="Genomic_DNA"/>
</dbReference>
<evidence type="ECO:0000313" key="2">
    <source>
        <dbReference type="EMBL" id="KAK3947080.1"/>
    </source>
</evidence>
<accession>A0AAN6NJN8</accession>
<dbReference type="InterPro" id="IPR002575">
    <property type="entry name" value="Aminoglycoside_PTrfase"/>
</dbReference>
<dbReference type="Proteomes" id="UP001303222">
    <property type="component" value="Unassembled WGS sequence"/>
</dbReference>
<protein>
    <recommendedName>
        <fullName evidence="1">Aminoglycoside phosphotransferase domain-containing protein</fullName>
    </recommendedName>
</protein>
<feature type="domain" description="Aminoglycoside phosphotransferase" evidence="1">
    <location>
        <begin position="154"/>
        <end position="230"/>
    </location>
</feature>
<gene>
    <name evidence="2" type="ORF">QBC32DRAFT_385963</name>
</gene>
<comment type="caution">
    <text evidence="2">The sequence shown here is derived from an EMBL/GenBank/DDBJ whole genome shotgun (WGS) entry which is preliminary data.</text>
</comment>
<organism evidence="2 3">
    <name type="scientific">Pseudoneurospora amorphoporcata</name>
    <dbReference type="NCBI Taxonomy" id="241081"/>
    <lineage>
        <taxon>Eukaryota</taxon>
        <taxon>Fungi</taxon>
        <taxon>Dikarya</taxon>
        <taxon>Ascomycota</taxon>
        <taxon>Pezizomycotina</taxon>
        <taxon>Sordariomycetes</taxon>
        <taxon>Sordariomycetidae</taxon>
        <taxon>Sordariales</taxon>
        <taxon>Sordariaceae</taxon>
        <taxon>Pseudoneurospora</taxon>
    </lineage>
</organism>
<sequence>MAIGEVEDEAGLALLKDAAAEVDEALADAAAAKIVTLAAARNYSVDSEIDRLSEINVVPVDIQGVCSYTVYAGPELEYLVQFRLKSLALKTEISDLATAIYGSLVPKVITQLDFILAHGFPEDSPDNLLWRKTLMGDVAQFMALSWKAPQAASPEYRSRLRETYVTDLELLSTSLTSRFQPIIQTCIDAIDDILSLPMVLLYQDFGASNILVDEATCHLVGVIDWAEAEVCPFGLNLHSIRFLSGKIHLRNGWMRALDLLRSDGFTPCFANEQEPVSISDDEHGRYYMMSLYGSLINPETKVTTL</sequence>
<proteinExistence type="predicted"/>
<evidence type="ECO:0000313" key="3">
    <source>
        <dbReference type="Proteomes" id="UP001303222"/>
    </source>
</evidence>
<dbReference type="Gene3D" id="3.90.1200.10">
    <property type="match status" value="1"/>
</dbReference>
<reference evidence="2" key="1">
    <citation type="journal article" date="2023" name="Mol. Phylogenet. Evol.">
        <title>Genome-scale phylogeny and comparative genomics of the fungal order Sordariales.</title>
        <authorList>
            <person name="Hensen N."/>
            <person name="Bonometti L."/>
            <person name="Westerberg I."/>
            <person name="Brannstrom I.O."/>
            <person name="Guillou S."/>
            <person name="Cros-Aarteil S."/>
            <person name="Calhoun S."/>
            <person name="Haridas S."/>
            <person name="Kuo A."/>
            <person name="Mondo S."/>
            <person name="Pangilinan J."/>
            <person name="Riley R."/>
            <person name="LaButti K."/>
            <person name="Andreopoulos B."/>
            <person name="Lipzen A."/>
            <person name="Chen C."/>
            <person name="Yan M."/>
            <person name="Daum C."/>
            <person name="Ng V."/>
            <person name="Clum A."/>
            <person name="Steindorff A."/>
            <person name="Ohm R.A."/>
            <person name="Martin F."/>
            <person name="Silar P."/>
            <person name="Natvig D.O."/>
            <person name="Lalanne C."/>
            <person name="Gautier V."/>
            <person name="Ament-Velasquez S.L."/>
            <person name="Kruys A."/>
            <person name="Hutchinson M.I."/>
            <person name="Powell A.J."/>
            <person name="Barry K."/>
            <person name="Miller A.N."/>
            <person name="Grigoriev I.V."/>
            <person name="Debuchy R."/>
            <person name="Gladieux P."/>
            <person name="Hiltunen Thoren M."/>
            <person name="Johannesson H."/>
        </authorList>
    </citation>
    <scope>NUCLEOTIDE SEQUENCE</scope>
    <source>
        <strain evidence="2">CBS 626.80</strain>
    </source>
</reference>
<keyword evidence="3" id="KW-1185">Reference proteome</keyword>
<reference evidence="2" key="2">
    <citation type="submission" date="2023-06" db="EMBL/GenBank/DDBJ databases">
        <authorList>
            <consortium name="Lawrence Berkeley National Laboratory"/>
            <person name="Mondo S.J."/>
            <person name="Hensen N."/>
            <person name="Bonometti L."/>
            <person name="Westerberg I."/>
            <person name="Brannstrom I.O."/>
            <person name="Guillou S."/>
            <person name="Cros-Aarteil S."/>
            <person name="Calhoun S."/>
            <person name="Haridas S."/>
            <person name="Kuo A."/>
            <person name="Pangilinan J."/>
            <person name="Riley R."/>
            <person name="Labutti K."/>
            <person name="Andreopoulos B."/>
            <person name="Lipzen A."/>
            <person name="Chen C."/>
            <person name="Yanf M."/>
            <person name="Daum C."/>
            <person name="Ng V."/>
            <person name="Clum A."/>
            <person name="Steindorff A."/>
            <person name="Ohm R."/>
            <person name="Martin F."/>
            <person name="Silar P."/>
            <person name="Natvig D."/>
            <person name="Lalanne C."/>
            <person name="Gautier V."/>
            <person name="Ament-Velasquez S.L."/>
            <person name="Kruys A."/>
            <person name="Hutchinson M.I."/>
            <person name="Powell A.J."/>
            <person name="Barry K."/>
            <person name="Miller A.N."/>
            <person name="Grigoriev I.V."/>
            <person name="Debuchy R."/>
            <person name="Gladieux P."/>
            <person name="Thoren M.H."/>
            <person name="Johannesson H."/>
        </authorList>
    </citation>
    <scope>NUCLEOTIDE SEQUENCE</scope>
    <source>
        <strain evidence="2">CBS 626.80</strain>
    </source>
</reference>
<name>A0AAN6NJN8_9PEZI</name>
<dbReference type="SUPFAM" id="SSF56112">
    <property type="entry name" value="Protein kinase-like (PK-like)"/>
    <property type="match status" value="1"/>
</dbReference>